<dbReference type="GO" id="GO:0005988">
    <property type="term" value="P:lactose metabolic process"/>
    <property type="evidence" value="ECO:0007669"/>
    <property type="project" value="UniProtKB-KW"/>
</dbReference>
<gene>
    <name evidence="8" type="primary">lacC_1</name>
    <name evidence="8" type="ORF">BGLFYP119_00434</name>
</gene>
<evidence type="ECO:0000256" key="6">
    <source>
        <dbReference type="PIRNR" id="PIRNR000535"/>
    </source>
</evidence>
<dbReference type="SUPFAM" id="SSF53613">
    <property type="entry name" value="Ribokinase-like"/>
    <property type="match status" value="1"/>
</dbReference>
<reference evidence="8" key="1">
    <citation type="submission" date="2019-11" db="EMBL/GenBank/DDBJ databases">
        <authorList>
            <person name="Feng L."/>
        </authorList>
    </citation>
    <scope>NUCLEOTIDE SEQUENCE</scope>
    <source>
        <strain evidence="8">BgluceraseaLFYP119</strain>
    </source>
</reference>
<dbReference type="GO" id="GO:0044281">
    <property type="term" value="P:small molecule metabolic process"/>
    <property type="evidence" value="ECO:0007669"/>
    <property type="project" value="UniProtKB-ARBA"/>
</dbReference>
<evidence type="ECO:0000256" key="3">
    <source>
        <dbReference type="ARBA" id="ARBA00022741"/>
    </source>
</evidence>
<evidence type="ECO:0000256" key="2">
    <source>
        <dbReference type="ARBA" id="ARBA00022679"/>
    </source>
</evidence>
<dbReference type="PIRSF" id="PIRSF000535">
    <property type="entry name" value="1PFK/6PFK/LacC"/>
    <property type="match status" value="1"/>
</dbReference>
<dbReference type="GO" id="GO:0009024">
    <property type="term" value="F:tagatose-6-phosphate kinase activity"/>
    <property type="evidence" value="ECO:0007669"/>
    <property type="project" value="UniProtKB-EC"/>
</dbReference>
<protein>
    <recommendedName>
        <fullName evidence="6">Tagatose-6-phosphate kinase</fullName>
        <ecNumber evidence="6">2.7.1.144</ecNumber>
    </recommendedName>
</protein>
<evidence type="ECO:0000259" key="7">
    <source>
        <dbReference type="Pfam" id="PF00294"/>
    </source>
</evidence>
<comment type="similarity">
    <text evidence="6">Belongs to the carbohydrate kinase PfkB family. LacC subfamily.</text>
</comment>
<comment type="pathway">
    <text evidence="6">Carbohydrate metabolism; D-tagatose 6-phosphate degradation; D-glyceraldehyde 3-phosphate and glycerone phosphate from D-tagatose 6-phosphate: step 1/2.</text>
</comment>
<dbReference type="InterPro" id="IPR029056">
    <property type="entry name" value="Ribokinase-like"/>
</dbReference>
<dbReference type="GO" id="GO:0008662">
    <property type="term" value="F:1-phosphofructokinase activity"/>
    <property type="evidence" value="ECO:0007669"/>
    <property type="project" value="InterPro"/>
</dbReference>
<dbReference type="Gene3D" id="3.40.1190.20">
    <property type="match status" value="1"/>
</dbReference>
<dbReference type="InterPro" id="IPR011611">
    <property type="entry name" value="PfkB_dom"/>
</dbReference>
<dbReference type="GO" id="GO:2001059">
    <property type="term" value="P:D-tagatose 6-phosphate catabolic process"/>
    <property type="evidence" value="ECO:0007669"/>
    <property type="project" value="UniProtKB-UniPathway"/>
</dbReference>
<name>A0A6N2R2V7_9FIRM</name>
<evidence type="ECO:0000256" key="1">
    <source>
        <dbReference type="ARBA" id="ARBA00005380"/>
    </source>
</evidence>
<dbReference type="RefSeq" id="WP_156352388.1">
    <property type="nucleotide sequence ID" value="NZ_CACRST010000006.1"/>
</dbReference>
<sequence>MILTVTLNAAIDKRYVVEDFKVGEVNRVKECSYVPGGKGLNVSKPASIYGAEVVATGFVGGHAGNYIEDALKPFGIRSEFYHVNAESRSCINIWDEVNQVQTEFLEPGFTIGQRDWEGFEEKFKSLVAEAEVVAMSGSVPKGLDGTAYQSLVKIVKDAGKKVILDTSGKLLEMGIQAVPTLIKPNIDEIRMLTGKPCDDIHDIIEAAKEIHRNGVEIVAVSLGAEGSLAVSHEGIFRAEVPKIHAVNTVGCGDSMIAGFAVGIKEGLPLSEILRKASAISAAAAMREETGFFCMEDMEKLLPQIKIREL</sequence>
<keyword evidence="5 6" id="KW-0067">ATP-binding</keyword>
<keyword evidence="2 6" id="KW-0808">Transferase</keyword>
<dbReference type="FunFam" id="3.40.1190.20:FF:000001">
    <property type="entry name" value="Phosphofructokinase"/>
    <property type="match status" value="1"/>
</dbReference>
<dbReference type="Pfam" id="PF00294">
    <property type="entry name" value="PfkB"/>
    <property type="match status" value="1"/>
</dbReference>
<evidence type="ECO:0000313" key="8">
    <source>
        <dbReference type="EMBL" id="VYS75127.1"/>
    </source>
</evidence>
<dbReference type="EMBL" id="CACRST010000006">
    <property type="protein sequence ID" value="VYS75127.1"/>
    <property type="molecule type" value="Genomic_DNA"/>
</dbReference>
<dbReference type="GO" id="GO:0005524">
    <property type="term" value="F:ATP binding"/>
    <property type="evidence" value="ECO:0007669"/>
    <property type="project" value="UniProtKB-KW"/>
</dbReference>
<evidence type="ECO:0000256" key="5">
    <source>
        <dbReference type="ARBA" id="ARBA00022840"/>
    </source>
</evidence>
<feature type="domain" description="Carbohydrate kinase PfkB" evidence="7">
    <location>
        <begin position="11"/>
        <end position="293"/>
    </location>
</feature>
<proteinExistence type="inferred from homology"/>
<organism evidence="8">
    <name type="scientific">Blautia glucerasea</name>
    <dbReference type="NCBI Taxonomy" id="536633"/>
    <lineage>
        <taxon>Bacteria</taxon>
        <taxon>Bacillati</taxon>
        <taxon>Bacillota</taxon>
        <taxon>Clostridia</taxon>
        <taxon>Lachnospirales</taxon>
        <taxon>Lachnospiraceae</taxon>
        <taxon>Blautia</taxon>
    </lineage>
</organism>
<dbReference type="UniPathway" id="UPA00704">
    <property type="reaction ID" value="UER00715"/>
</dbReference>
<evidence type="ECO:0000256" key="4">
    <source>
        <dbReference type="ARBA" id="ARBA00022777"/>
    </source>
</evidence>
<dbReference type="NCBIfam" id="TIGR03168">
    <property type="entry name" value="1-PFK"/>
    <property type="match status" value="1"/>
</dbReference>
<dbReference type="GO" id="GO:0016052">
    <property type="term" value="P:carbohydrate catabolic process"/>
    <property type="evidence" value="ECO:0007669"/>
    <property type="project" value="UniProtKB-ARBA"/>
</dbReference>
<keyword evidence="4 8" id="KW-0418">Kinase</keyword>
<dbReference type="AlphaFoldDB" id="A0A6N2R2V7"/>
<dbReference type="CDD" id="cd01164">
    <property type="entry name" value="FruK_PfkB_like"/>
    <property type="match status" value="1"/>
</dbReference>
<comment type="similarity">
    <text evidence="1">Belongs to the carbohydrate kinase pfkB family.</text>
</comment>
<dbReference type="PANTHER" id="PTHR46566:SF5">
    <property type="entry name" value="1-PHOSPHOFRUCTOKINASE"/>
    <property type="match status" value="1"/>
</dbReference>
<dbReference type="PANTHER" id="PTHR46566">
    <property type="entry name" value="1-PHOSPHOFRUCTOKINASE-RELATED"/>
    <property type="match status" value="1"/>
</dbReference>
<dbReference type="InterPro" id="IPR017583">
    <property type="entry name" value="Tagatose/fructose_Pkinase"/>
</dbReference>
<accession>A0A6N2R2V7</accession>
<comment type="catalytic activity">
    <reaction evidence="6">
        <text>D-tagatofuranose 6-phosphate + ATP = D-tagatofuranose 1,6-bisphosphate + ADP + H(+)</text>
        <dbReference type="Rhea" id="RHEA:12420"/>
        <dbReference type="ChEBI" id="CHEBI:15378"/>
        <dbReference type="ChEBI" id="CHEBI:30616"/>
        <dbReference type="ChEBI" id="CHEBI:58694"/>
        <dbReference type="ChEBI" id="CHEBI:58695"/>
        <dbReference type="ChEBI" id="CHEBI:456216"/>
        <dbReference type="EC" id="2.7.1.144"/>
    </reaction>
</comment>
<dbReference type="GO" id="GO:0005829">
    <property type="term" value="C:cytosol"/>
    <property type="evidence" value="ECO:0007669"/>
    <property type="project" value="TreeGrafter"/>
</dbReference>
<keyword evidence="3 6" id="KW-0547">Nucleotide-binding</keyword>
<dbReference type="InterPro" id="IPR022463">
    <property type="entry name" value="1-PFruKinase"/>
</dbReference>
<dbReference type="NCBIfam" id="TIGR03828">
    <property type="entry name" value="pfkB"/>
    <property type="match status" value="1"/>
</dbReference>
<dbReference type="EC" id="2.7.1.144" evidence="6"/>
<keyword evidence="6" id="KW-0423">Lactose metabolism</keyword>